<feature type="non-terminal residue" evidence="1">
    <location>
        <position position="101"/>
    </location>
</feature>
<gene>
    <name evidence="1" type="ORF">RPERSI_LOCUS31270</name>
</gene>
<protein>
    <submittedName>
        <fullName evidence="1">26078_t:CDS:1</fullName>
    </submittedName>
</protein>
<name>A0ACA9SHI8_9GLOM</name>
<dbReference type="EMBL" id="CAJVQC010125522">
    <property type="protein sequence ID" value="CAG8840030.1"/>
    <property type="molecule type" value="Genomic_DNA"/>
</dbReference>
<keyword evidence="2" id="KW-1185">Reference proteome</keyword>
<organism evidence="1 2">
    <name type="scientific">Racocetra persica</name>
    <dbReference type="NCBI Taxonomy" id="160502"/>
    <lineage>
        <taxon>Eukaryota</taxon>
        <taxon>Fungi</taxon>
        <taxon>Fungi incertae sedis</taxon>
        <taxon>Mucoromycota</taxon>
        <taxon>Glomeromycotina</taxon>
        <taxon>Glomeromycetes</taxon>
        <taxon>Diversisporales</taxon>
        <taxon>Gigasporaceae</taxon>
        <taxon>Racocetra</taxon>
    </lineage>
</organism>
<dbReference type="Proteomes" id="UP000789920">
    <property type="component" value="Unassembled WGS sequence"/>
</dbReference>
<evidence type="ECO:0000313" key="2">
    <source>
        <dbReference type="Proteomes" id="UP000789920"/>
    </source>
</evidence>
<comment type="caution">
    <text evidence="1">The sequence shown here is derived from an EMBL/GenBank/DDBJ whole genome shotgun (WGS) entry which is preliminary data.</text>
</comment>
<feature type="non-terminal residue" evidence="1">
    <location>
        <position position="1"/>
    </location>
</feature>
<reference evidence="1" key="1">
    <citation type="submission" date="2021-06" db="EMBL/GenBank/DDBJ databases">
        <authorList>
            <person name="Kallberg Y."/>
            <person name="Tangrot J."/>
            <person name="Rosling A."/>
        </authorList>
    </citation>
    <scope>NUCLEOTIDE SEQUENCE</scope>
    <source>
        <strain evidence="1">MA461A</strain>
    </source>
</reference>
<accession>A0ACA9SHI8</accession>
<sequence length="101" mass="11314">HVIRQAGIATTPKKIEATTDQQLAFEALKEKLTTAFMLAYSDFSQTFILFTNTSDQALGTVLVQNDNAYYKRVISYTSHSLTLAEKNYSVTEKECLAVVWA</sequence>
<proteinExistence type="predicted"/>
<evidence type="ECO:0000313" key="1">
    <source>
        <dbReference type="EMBL" id="CAG8840030.1"/>
    </source>
</evidence>